<dbReference type="SUPFAM" id="SSF55347">
    <property type="entry name" value="Glyceraldehyde-3-phosphate dehydrogenase-like, C-terminal domain"/>
    <property type="match status" value="1"/>
</dbReference>
<keyword evidence="2 5" id="KW-0560">Oxidoreductase</keyword>
<proteinExistence type="inferred from homology"/>
<evidence type="ECO:0000256" key="1">
    <source>
        <dbReference type="ARBA" id="ARBA00010928"/>
    </source>
</evidence>
<feature type="domain" description="Gfo/Idh/MocA-like oxidoreductase C-terminal" evidence="4">
    <location>
        <begin position="137"/>
        <end position="333"/>
    </location>
</feature>
<protein>
    <submittedName>
        <fullName evidence="5">Inositol 2-dehydrogenase</fullName>
        <ecNumber evidence="5">1.1.1.18</ecNumber>
    </submittedName>
</protein>
<evidence type="ECO:0000313" key="5">
    <source>
        <dbReference type="EMBL" id="MFC4767114.1"/>
    </source>
</evidence>
<dbReference type="InterPro" id="IPR004104">
    <property type="entry name" value="Gfo/Idh/MocA-like_OxRdtase_C"/>
</dbReference>
<dbReference type="SUPFAM" id="SSF51735">
    <property type="entry name" value="NAD(P)-binding Rossmann-fold domains"/>
    <property type="match status" value="1"/>
</dbReference>
<dbReference type="Gene3D" id="3.40.50.720">
    <property type="entry name" value="NAD(P)-binding Rossmann-like Domain"/>
    <property type="match status" value="1"/>
</dbReference>
<name>A0ABV9PZZ6_9BACL</name>
<dbReference type="InterPro" id="IPR030827">
    <property type="entry name" value="Myo_inos_IolG"/>
</dbReference>
<feature type="domain" description="Gfo/Idh/MocA-like oxidoreductase N-terminal" evidence="3">
    <location>
        <begin position="5"/>
        <end position="125"/>
    </location>
</feature>
<evidence type="ECO:0000259" key="4">
    <source>
        <dbReference type="Pfam" id="PF02894"/>
    </source>
</evidence>
<comment type="similarity">
    <text evidence="1">Belongs to the Gfo/Idh/MocA family.</text>
</comment>
<dbReference type="InterPro" id="IPR036291">
    <property type="entry name" value="NAD(P)-bd_dom_sf"/>
</dbReference>
<sequence length="343" mass="38117">MKERIRCAVLGLGRLGYWHAENLATRINGAQLDCVADPFAEQAEKVARELGVKKWTQFTYEVFEDSSIDAVIIATPTSTHADLIKRAANSGKHIFVEKPLTHDLDEADEVIQEINQNHVVCQVGFMRRFDPAYAEARKRILAGDIGKPIYFKGVSRDPGSPPAEFIKNSGGIFLDMSIHDYDIARFLMGSEVTSVSSHGNILVNSFMEEFNDVDQAITYLTFESGAAGDIEASRNAFYGYDIRGEVIGTEGSIVIGSLKYHDVQILTSRGSTHDIVPAFPERFKDAYQLEMAHFIDCLRKNEKPSVTEIDGKMALEIGVAARKSFETGEKVHLENTRKCSSPM</sequence>
<dbReference type="Proteomes" id="UP001596002">
    <property type="component" value="Unassembled WGS sequence"/>
</dbReference>
<keyword evidence="6" id="KW-1185">Reference proteome</keyword>
<dbReference type="EC" id="1.1.1.18" evidence="5"/>
<reference evidence="6" key="1">
    <citation type="journal article" date="2019" name="Int. J. Syst. Evol. Microbiol.">
        <title>The Global Catalogue of Microorganisms (GCM) 10K type strain sequencing project: providing services to taxonomists for standard genome sequencing and annotation.</title>
        <authorList>
            <consortium name="The Broad Institute Genomics Platform"/>
            <consortium name="The Broad Institute Genome Sequencing Center for Infectious Disease"/>
            <person name="Wu L."/>
            <person name="Ma J."/>
        </authorList>
    </citation>
    <scope>NUCLEOTIDE SEQUENCE [LARGE SCALE GENOMIC DNA]</scope>
    <source>
        <strain evidence="6">WYCCWR 12678</strain>
    </source>
</reference>
<dbReference type="EMBL" id="JBHSHC010000048">
    <property type="protein sequence ID" value="MFC4767114.1"/>
    <property type="molecule type" value="Genomic_DNA"/>
</dbReference>
<dbReference type="PANTHER" id="PTHR42840:SF3">
    <property type="entry name" value="BINDING ROSSMANN FOLD OXIDOREDUCTASE, PUTATIVE (AFU_ORTHOLOGUE AFUA_2G10240)-RELATED"/>
    <property type="match status" value="1"/>
</dbReference>
<dbReference type="Gene3D" id="3.30.360.10">
    <property type="entry name" value="Dihydrodipicolinate Reductase, domain 2"/>
    <property type="match status" value="1"/>
</dbReference>
<dbReference type="PANTHER" id="PTHR42840">
    <property type="entry name" value="NAD(P)-BINDING ROSSMANN-FOLD SUPERFAMILY PROTEIN-RELATED"/>
    <property type="match status" value="1"/>
</dbReference>
<evidence type="ECO:0000256" key="2">
    <source>
        <dbReference type="ARBA" id="ARBA00023002"/>
    </source>
</evidence>
<dbReference type="GO" id="GO:0050112">
    <property type="term" value="F:inositol 2-dehydrogenase (NAD+) activity"/>
    <property type="evidence" value="ECO:0007669"/>
    <property type="project" value="UniProtKB-EC"/>
</dbReference>
<evidence type="ECO:0000259" key="3">
    <source>
        <dbReference type="Pfam" id="PF01408"/>
    </source>
</evidence>
<dbReference type="NCBIfam" id="TIGR04380">
    <property type="entry name" value="myo_inos_iolG"/>
    <property type="match status" value="1"/>
</dbReference>
<comment type="caution">
    <text evidence="5">The sequence shown here is derived from an EMBL/GenBank/DDBJ whole genome shotgun (WGS) entry which is preliminary data.</text>
</comment>
<dbReference type="InterPro" id="IPR000683">
    <property type="entry name" value="Gfo/Idh/MocA-like_OxRdtase_N"/>
</dbReference>
<accession>A0ABV9PZZ6</accession>
<organism evidence="5 6">
    <name type="scientific">Effusibacillus consociatus</name>
    <dbReference type="NCBI Taxonomy" id="1117041"/>
    <lineage>
        <taxon>Bacteria</taxon>
        <taxon>Bacillati</taxon>
        <taxon>Bacillota</taxon>
        <taxon>Bacilli</taxon>
        <taxon>Bacillales</taxon>
        <taxon>Alicyclobacillaceae</taxon>
        <taxon>Effusibacillus</taxon>
    </lineage>
</organism>
<dbReference type="Pfam" id="PF01408">
    <property type="entry name" value="GFO_IDH_MocA"/>
    <property type="match status" value="1"/>
</dbReference>
<dbReference type="RefSeq" id="WP_380025008.1">
    <property type="nucleotide sequence ID" value="NZ_JBHSHC010000048.1"/>
</dbReference>
<evidence type="ECO:0000313" key="6">
    <source>
        <dbReference type="Proteomes" id="UP001596002"/>
    </source>
</evidence>
<dbReference type="Pfam" id="PF02894">
    <property type="entry name" value="GFO_IDH_MocA_C"/>
    <property type="match status" value="1"/>
</dbReference>
<gene>
    <name evidence="5" type="primary">iolG</name>
    <name evidence="5" type="ORF">ACFO8Q_07025</name>
</gene>